<organism evidence="2 3">
    <name type="scientific">Streptomyces polychromogenes</name>
    <dbReference type="NCBI Taxonomy" id="67342"/>
    <lineage>
        <taxon>Bacteria</taxon>
        <taxon>Bacillati</taxon>
        <taxon>Actinomycetota</taxon>
        <taxon>Actinomycetes</taxon>
        <taxon>Kitasatosporales</taxon>
        <taxon>Streptomycetaceae</taxon>
        <taxon>Streptomyces</taxon>
    </lineage>
</organism>
<dbReference type="PANTHER" id="PTHR43792">
    <property type="entry name" value="GNAT FAMILY, PUTATIVE (AFU_ORTHOLOGUE AFUA_3G00765)-RELATED-RELATED"/>
    <property type="match status" value="1"/>
</dbReference>
<dbReference type="SUPFAM" id="SSF55729">
    <property type="entry name" value="Acyl-CoA N-acyltransferases (Nat)"/>
    <property type="match status" value="1"/>
</dbReference>
<feature type="domain" description="N-acetyltransferase" evidence="1">
    <location>
        <begin position="11"/>
        <end position="171"/>
    </location>
</feature>
<keyword evidence="3" id="KW-1185">Reference proteome</keyword>
<evidence type="ECO:0000259" key="1">
    <source>
        <dbReference type="PROSITE" id="PS51186"/>
    </source>
</evidence>
<sequence>MTPVHLAGPRLALREVEPEDAADLLAIYGDPEATRHLSFEPRTPDQVQAIVDRSIASAKDTSRTEYCLAVTPRGEHRLIGYARLATEPQQAATIGFALNPAEWDKGLGTQTVHLLCALGFKFLGLHRIWAARSPLNEASARTLLRAGMTEDGRIRDHVFVHGAWRDSVTYSILEHEWAPVDAFELKTGEEAPVPVPPSAAESGQER</sequence>
<evidence type="ECO:0000313" key="2">
    <source>
        <dbReference type="EMBL" id="GAA0293926.1"/>
    </source>
</evidence>
<protein>
    <submittedName>
        <fullName evidence="2">GNAT family protein</fullName>
    </submittedName>
</protein>
<dbReference type="PROSITE" id="PS51186">
    <property type="entry name" value="GNAT"/>
    <property type="match status" value="1"/>
</dbReference>
<name>A0ABN0VET4_9ACTN</name>
<dbReference type="EMBL" id="BAAABV010000017">
    <property type="protein sequence ID" value="GAA0293926.1"/>
    <property type="molecule type" value="Genomic_DNA"/>
</dbReference>
<accession>A0ABN0VET4</accession>
<dbReference type="Gene3D" id="3.40.630.30">
    <property type="match status" value="1"/>
</dbReference>
<proteinExistence type="predicted"/>
<gene>
    <name evidence="2" type="ORF">GCM10010302_35700</name>
</gene>
<comment type="caution">
    <text evidence="2">The sequence shown here is derived from an EMBL/GenBank/DDBJ whole genome shotgun (WGS) entry which is preliminary data.</text>
</comment>
<evidence type="ECO:0000313" key="3">
    <source>
        <dbReference type="Proteomes" id="UP001501867"/>
    </source>
</evidence>
<dbReference type="InterPro" id="IPR016181">
    <property type="entry name" value="Acyl_CoA_acyltransferase"/>
</dbReference>
<dbReference type="InterPro" id="IPR000182">
    <property type="entry name" value="GNAT_dom"/>
</dbReference>
<dbReference type="Proteomes" id="UP001501867">
    <property type="component" value="Unassembled WGS sequence"/>
</dbReference>
<dbReference type="RefSeq" id="WP_344159882.1">
    <property type="nucleotide sequence ID" value="NZ_BAAABV010000017.1"/>
</dbReference>
<reference evidence="2 3" key="1">
    <citation type="journal article" date="2019" name="Int. J. Syst. Evol. Microbiol.">
        <title>The Global Catalogue of Microorganisms (GCM) 10K type strain sequencing project: providing services to taxonomists for standard genome sequencing and annotation.</title>
        <authorList>
            <consortium name="The Broad Institute Genomics Platform"/>
            <consortium name="The Broad Institute Genome Sequencing Center for Infectious Disease"/>
            <person name="Wu L."/>
            <person name="Ma J."/>
        </authorList>
    </citation>
    <scope>NUCLEOTIDE SEQUENCE [LARGE SCALE GENOMIC DNA]</scope>
    <source>
        <strain evidence="2 3">JCM 4505</strain>
    </source>
</reference>
<dbReference type="InterPro" id="IPR051531">
    <property type="entry name" value="N-acetyltransferase"/>
</dbReference>
<dbReference type="Pfam" id="PF13302">
    <property type="entry name" value="Acetyltransf_3"/>
    <property type="match status" value="1"/>
</dbReference>